<gene>
    <name evidence="6" type="ordered locus">Clocel_3943</name>
</gene>
<accession>D9SLH2</accession>
<dbReference type="Gene3D" id="3.30.70.250">
    <property type="entry name" value="Malonyl-CoA ACP transacylase, ACP-binding"/>
    <property type="match status" value="1"/>
</dbReference>
<keyword evidence="3" id="KW-0012">Acyltransferase</keyword>
<dbReference type="RefSeq" id="WP_010073953.1">
    <property type="nucleotide sequence ID" value="NC_014393.1"/>
</dbReference>
<name>D9SLH2_CLOC7</name>
<dbReference type="InterPro" id="IPR050858">
    <property type="entry name" value="Mal-CoA-ACP_Trans/PKS_FabD"/>
</dbReference>
<reference evidence="6 7" key="1">
    <citation type="submission" date="2010-08" db="EMBL/GenBank/DDBJ databases">
        <title>Complete sequence of Clostridium cellulovorans 743B.</title>
        <authorList>
            <consortium name="US DOE Joint Genome Institute"/>
            <person name="Lucas S."/>
            <person name="Copeland A."/>
            <person name="Lapidus A."/>
            <person name="Cheng J.-F."/>
            <person name="Bruce D."/>
            <person name="Goodwin L."/>
            <person name="Pitluck S."/>
            <person name="Chertkov O."/>
            <person name="Detter J.C."/>
            <person name="Han C."/>
            <person name="Tapia R."/>
            <person name="Land M."/>
            <person name="Hauser L."/>
            <person name="Chang Y.-J."/>
            <person name="Jeffries C."/>
            <person name="Kyrpides N."/>
            <person name="Ivanova N."/>
            <person name="Mikhailova N."/>
            <person name="Hemme C.L."/>
            <person name="Woyke T."/>
        </authorList>
    </citation>
    <scope>NUCLEOTIDE SEQUENCE [LARGE SCALE GENOMIC DNA]</scope>
    <source>
        <strain evidence="7">ATCC 35296 / DSM 3052 / OCM 3 / 743B</strain>
    </source>
</reference>
<protein>
    <recommendedName>
        <fullName evidence="1">[acyl-carrier-protein] S-malonyltransferase</fullName>
        <ecNumber evidence="1">2.3.1.39</ecNumber>
    </recommendedName>
</protein>
<dbReference type="Gene3D" id="3.40.366.10">
    <property type="entry name" value="Malonyl-Coenzyme A Acyl Carrier Protein, domain 2"/>
    <property type="match status" value="1"/>
</dbReference>
<dbReference type="EMBL" id="CP002160">
    <property type="protein sequence ID" value="ADL53609.1"/>
    <property type="molecule type" value="Genomic_DNA"/>
</dbReference>
<dbReference type="AlphaFoldDB" id="D9SLH2"/>
<dbReference type="InterPro" id="IPR016035">
    <property type="entry name" value="Acyl_Trfase/lysoPLipase"/>
</dbReference>
<evidence type="ECO:0000313" key="7">
    <source>
        <dbReference type="Proteomes" id="UP000002730"/>
    </source>
</evidence>
<dbReference type="SMART" id="SM00827">
    <property type="entry name" value="PKS_AT"/>
    <property type="match status" value="1"/>
</dbReference>
<comment type="catalytic activity">
    <reaction evidence="4">
        <text>holo-[ACP] + malonyl-CoA = malonyl-[ACP] + CoA</text>
        <dbReference type="Rhea" id="RHEA:41792"/>
        <dbReference type="Rhea" id="RHEA-COMP:9623"/>
        <dbReference type="Rhea" id="RHEA-COMP:9685"/>
        <dbReference type="ChEBI" id="CHEBI:57287"/>
        <dbReference type="ChEBI" id="CHEBI:57384"/>
        <dbReference type="ChEBI" id="CHEBI:64479"/>
        <dbReference type="ChEBI" id="CHEBI:78449"/>
        <dbReference type="EC" id="2.3.1.39"/>
    </reaction>
</comment>
<sequence length="408" mass="45550">MERIALVFPGQGSQYPGMGKLLYEEYQEARDVFNEANEVLGYDLAALCFNGTVGQLGNPEKMFPAILTVSVAAYKVYMKLVGIKPVLCAGHSLGEYAAMTCSGMMEFKDALKIVALRGVLANKVTASLDGIMTVVDGIDRFILQKACEEASINDKKAVISCYNSDEQFVIAGNQDAVMKVEDNVLTMGGTVTPMFMSAPFHSFIMEEASSILRGELEKCSFEDGNFPVISNVEARPYAGKECVVDLLSKQLVYPVRWKEIMDYFKEQKINLVIELGPQNILRNLSKINMKTVQTFSFLNVDDIKTLMEFTLKDRKKYFSVVDECLKVAASVPNKNWEKDEYRETVVESYKSLEQLRFNLINEGRNASEEEAEIALSVLKEVLKGKKVSEENQQQLVGEVLTNSGLILN</sequence>
<dbReference type="InterPro" id="IPR001227">
    <property type="entry name" value="Ac_transferase_dom_sf"/>
</dbReference>
<proteinExistence type="predicted"/>
<dbReference type="PANTHER" id="PTHR42681:SF1">
    <property type="entry name" value="MALONYL-COA-ACYL CARRIER PROTEIN TRANSACYLASE, MITOCHONDRIAL"/>
    <property type="match status" value="1"/>
</dbReference>
<dbReference type="eggNOG" id="COG0331">
    <property type="taxonomic scope" value="Bacteria"/>
</dbReference>
<evidence type="ECO:0000259" key="5">
    <source>
        <dbReference type="SMART" id="SM00827"/>
    </source>
</evidence>
<keyword evidence="2 6" id="KW-0808">Transferase</keyword>
<dbReference type="SUPFAM" id="SSF55048">
    <property type="entry name" value="Probable ACP-binding domain of malonyl-CoA ACP transacylase"/>
    <property type="match status" value="1"/>
</dbReference>
<dbReference type="InterPro" id="IPR014043">
    <property type="entry name" value="Acyl_transferase_dom"/>
</dbReference>
<dbReference type="OrthoDB" id="9805460at2"/>
<dbReference type="GO" id="GO:0006633">
    <property type="term" value="P:fatty acid biosynthetic process"/>
    <property type="evidence" value="ECO:0007669"/>
    <property type="project" value="TreeGrafter"/>
</dbReference>
<dbReference type="SUPFAM" id="SSF52151">
    <property type="entry name" value="FabD/lysophospholipase-like"/>
    <property type="match status" value="1"/>
</dbReference>
<dbReference type="KEGG" id="ccb:Clocel_3943"/>
<feature type="domain" description="Malonyl-CoA:ACP transacylase (MAT)" evidence="5">
    <location>
        <begin position="7"/>
        <end position="302"/>
    </location>
</feature>
<evidence type="ECO:0000256" key="4">
    <source>
        <dbReference type="ARBA" id="ARBA00048462"/>
    </source>
</evidence>
<dbReference type="GO" id="GO:0005829">
    <property type="term" value="C:cytosol"/>
    <property type="evidence" value="ECO:0007669"/>
    <property type="project" value="TreeGrafter"/>
</dbReference>
<keyword evidence="7" id="KW-1185">Reference proteome</keyword>
<dbReference type="PANTHER" id="PTHR42681">
    <property type="entry name" value="MALONYL-COA-ACYL CARRIER PROTEIN TRANSACYLASE, MITOCHONDRIAL"/>
    <property type="match status" value="1"/>
</dbReference>
<dbReference type="GO" id="GO:0004314">
    <property type="term" value="F:[acyl-carrier-protein] S-malonyltransferase activity"/>
    <property type="evidence" value="ECO:0007669"/>
    <property type="project" value="UniProtKB-EC"/>
</dbReference>
<evidence type="ECO:0000313" key="6">
    <source>
        <dbReference type="EMBL" id="ADL53609.1"/>
    </source>
</evidence>
<dbReference type="InterPro" id="IPR016036">
    <property type="entry name" value="Malonyl_transacylase_ACP-bd"/>
</dbReference>
<dbReference type="EC" id="2.3.1.39" evidence="1"/>
<dbReference type="HOGENOM" id="CLU_030558_1_0_9"/>
<evidence type="ECO:0000256" key="3">
    <source>
        <dbReference type="ARBA" id="ARBA00023315"/>
    </source>
</evidence>
<evidence type="ECO:0000256" key="2">
    <source>
        <dbReference type="ARBA" id="ARBA00022679"/>
    </source>
</evidence>
<dbReference type="Pfam" id="PF00698">
    <property type="entry name" value="Acyl_transf_1"/>
    <property type="match status" value="1"/>
</dbReference>
<dbReference type="Proteomes" id="UP000002730">
    <property type="component" value="Chromosome"/>
</dbReference>
<organism evidence="6 7">
    <name type="scientific">Clostridium cellulovorans (strain ATCC 35296 / DSM 3052 / OCM 3 / 743B)</name>
    <dbReference type="NCBI Taxonomy" id="573061"/>
    <lineage>
        <taxon>Bacteria</taxon>
        <taxon>Bacillati</taxon>
        <taxon>Bacillota</taxon>
        <taxon>Clostridia</taxon>
        <taxon>Eubacteriales</taxon>
        <taxon>Clostridiaceae</taxon>
        <taxon>Clostridium</taxon>
    </lineage>
</organism>
<dbReference type="STRING" id="573061.Clocel_3943"/>
<evidence type="ECO:0000256" key="1">
    <source>
        <dbReference type="ARBA" id="ARBA00013258"/>
    </source>
</evidence>